<dbReference type="Gene3D" id="3.40.50.2000">
    <property type="entry name" value="Glycogen Phosphorylase B"/>
    <property type="match status" value="2"/>
</dbReference>
<dbReference type="Pfam" id="PF00201">
    <property type="entry name" value="UDPGT"/>
    <property type="match status" value="1"/>
</dbReference>
<dbReference type="SUPFAM" id="SSF53756">
    <property type="entry name" value="UDP-Glycosyltransferase/glycogen phosphorylase"/>
    <property type="match status" value="1"/>
</dbReference>
<dbReference type="GO" id="GO:0080043">
    <property type="term" value="F:quercetin 3-O-glucosyltransferase activity"/>
    <property type="evidence" value="ECO:0007669"/>
    <property type="project" value="TreeGrafter"/>
</dbReference>
<sequence length="422" mass="47111">MDTNQECKAHCLILPHPTQGHINPMLQFAKRLTRKHIKVTLALTRFLLRTTAGFSGGSISVRAISDGFDEGGRAQAKSSEEYQARFQQIGQETLAELVQDLAGSGCPVDCVVYDPFMPWALDVAKELGLLGAAFFTQSCAVDNIYHHVYRGEVELPLSGGEVVVPGLPAMRPDEMPSFIYDHGSYPGTFQMLLNQFRNVDKADWMFINTFHELEEEVLGWMSRSLRVKAIGPAIPSMYLDKRLQDDKEYGFTIFNPDTDACKNWLNQRQPRSVIYVSFGSLAQLTAEQTLELAQALKASDSHFLWVVRSSEEAKLPKNFPEETSEKGLIVSWCPQLDVLAHEAVACFITHCGWNSTLEGLSLGVPVVAMPQWTDQSTNAKFVTDVWGIGIRARADEEGLVRREEIVRCLKNVIEGRTGKLLV</sequence>
<evidence type="ECO:0000256" key="7">
    <source>
        <dbReference type="ARBA" id="ARBA00056922"/>
    </source>
</evidence>
<comment type="catalytic activity">
    <reaction evidence="6">
        <text>an anthocyanidin 3-O-beta-D-glucoside + UDP-alpha-D-glucose = an anthocyanidin 3,5-di-O-beta-D-glucoside + UDP + 2 H(+)</text>
        <dbReference type="Rhea" id="RHEA:35423"/>
        <dbReference type="ChEBI" id="CHEBI:15378"/>
        <dbReference type="ChEBI" id="CHEBI:16307"/>
        <dbReference type="ChEBI" id="CHEBI:57503"/>
        <dbReference type="ChEBI" id="CHEBI:58223"/>
        <dbReference type="ChEBI" id="CHEBI:58885"/>
        <dbReference type="EC" id="2.4.1.298"/>
    </reaction>
</comment>
<gene>
    <name evidence="10" type="ORF">Slati_3011700</name>
</gene>
<reference evidence="10" key="2">
    <citation type="journal article" date="2024" name="Plant">
        <title>Genomic evolution and insights into agronomic trait innovations of Sesamum species.</title>
        <authorList>
            <person name="Miao H."/>
            <person name="Wang L."/>
            <person name="Qu L."/>
            <person name="Liu H."/>
            <person name="Sun Y."/>
            <person name="Le M."/>
            <person name="Wang Q."/>
            <person name="Wei S."/>
            <person name="Zheng Y."/>
            <person name="Lin W."/>
            <person name="Duan Y."/>
            <person name="Cao H."/>
            <person name="Xiong S."/>
            <person name="Wang X."/>
            <person name="Wei L."/>
            <person name="Li C."/>
            <person name="Ma Q."/>
            <person name="Ju M."/>
            <person name="Zhao R."/>
            <person name="Li G."/>
            <person name="Mu C."/>
            <person name="Tian Q."/>
            <person name="Mei H."/>
            <person name="Zhang T."/>
            <person name="Gao T."/>
            <person name="Zhang H."/>
        </authorList>
    </citation>
    <scope>NUCLEOTIDE SEQUENCE</scope>
    <source>
        <strain evidence="10">KEN1</strain>
    </source>
</reference>
<keyword evidence="4 8" id="KW-0808">Transferase</keyword>
<dbReference type="PANTHER" id="PTHR11926:SF1553">
    <property type="entry name" value="GLYCOSYLTRANSFERASE"/>
    <property type="match status" value="1"/>
</dbReference>
<evidence type="ECO:0000256" key="6">
    <source>
        <dbReference type="ARBA" id="ARBA00050360"/>
    </source>
</evidence>
<dbReference type="InterPro" id="IPR035595">
    <property type="entry name" value="UDP_glycos_trans_CS"/>
</dbReference>
<proteinExistence type="inferred from homology"/>
<evidence type="ECO:0000313" key="10">
    <source>
        <dbReference type="EMBL" id="KAL0428369.1"/>
    </source>
</evidence>
<keyword evidence="5" id="KW-0732">Signal</keyword>
<evidence type="ECO:0000256" key="3">
    <source>
        <dbReference type="ARBA" id="ARBA00022676"/>
    </source>
</evidence>
<reference evidence="10" key="1">
    <citation type="submission" date="2020-06" db="EMBL/GenBank/DDBJ databases">
        <authorList>
            <person name="Li T."/>
            <person name="Hu X."/>
            <person name="Zhang T."/>
            <person name="Song X."/>
            <person name="Zhang H."/>
            <person name="Dai N."/>
            <person name="Sheng W."/>
            <person name="Hou X."/>
            <person name="Wei L."/>
        </authorList>
    </citation>
    <scope>NUCLEOTIDE SEQUENCE</scope>
    <source>
        <strain evidence="10">KEN1</strain>
        <tissue evidence="10">Leaf</tissue>
    </source>
</reference>
<evidence type="ECO:0000256" key="9">
    <source>
        <dbReference type="RuleBase" id="RU362057"/>
    </source>
</evidence>
<dbReference type="GO" id="GO:0080044">
    <property type="term" value="F:quercetin 7-O-glucosyltransferase activity"/>
    <property type="evidence" value="ECO:0007669"/>
    <property type="project" value="TreeGrafter"/>
</dbReference>
<comment type="pathway">
    <text evidence="1">Pigment biosynthesis; anthocyanin biosynthesis.</text>
</comment>
<evidence type="ECO:0000256" key="8">
    <source>
        <dbReference type="RuleBase" id="RU003718"/>
    </source>
</evidence>
<dbReference type="EC" id="2.4.1.-" evidence="9"/>
<comment type="caution">
    <text evidence="10">The sequence shown here is derived from an EMBL/GenBank/DDBJ whole genome shotgun (WGS) entry which is preliminary data.</text>
</comment>
<name>A0AAW2VHF4_9LAMI</name>
<dbReference type="FunFam" id="3.40.50.2000:FF:000019">
    <property type="entry name" value="Glycosyltransferase"/>
    <property type="match status" value="1"/>
</dbReference>
<dbReference type="PANTHER" id="PTHR11926">
    <property type="entry name" value="GLUCOSYL/GLUCURONOSYL TRANSFERASES"/>
    <property type="match status" value="1"/>
</dbReference>
<dbReference type="GO" id="GO:0102816">
    <property type="term" value="F:UDP-D-glucose:delphinidin 3-O-glucosyl-5-O-caffeoylglucoside -O-beta-D-glucosyltransferase activity"/>
    <property type="evidence" value="ECO:0007669"/>
    <property type="project" value="UniProtKB-EC"/>
</dbReference>
<comment type="function">
    <text evidence="7">Catalyzes the glucosylation at the O-5 position of anthocyanidin 3-glucosides to form anthocyanidin 3,5-di-O-glucosides using UDP-glucose as sugar donor. Anthocyanidin 3,5-di-O-glucosides are molecules that are responsible for pigmentation. Also acts on anthocyanidin 3-O-(6-O-malonylglucoside). Much less active with hydroxycinnamoylglucose derivatives. No activity in the absence of the 3-O-glucoside group.</text>
</comment>
<keyword evidence="3 8" id="KW-0328">Glycosyltransferase</keyword>
<protein>
    <recommendedName>
        <fullName evidence="9">Glycosyltransferase</fullName>
        <ecNumber evidence="9">2.4.1.-</ecNumber>
    </recommendedName>
</protein>
<evidence type="ECO:0000256" key="1">
    <source>
        <dbReference type="ARBA" id="ARBA00004935"/>
    </source>
</evidence>
<comment type="similarity">
    <text evidence="2 8">Belongs to the UDP-glycosyltransferase family.</text>
</comment>
<evidence type="ECO:0000256" key="4">
    <source>
        <dbReference type="ARBA" id="ARBA00022679"/>
    </source>
</evidence>
<dbReference type="FunFam" id="3.40.50.2000:FF:000057">
    <property type="entry name" value="Glycosyltransferase"/>
    <property type="match status" value="1"/>
</dbReference>
<dbReference type="PROSITE" id="PS00375">
    <property type="entry name" value="UDPGT"/>
    <property type="match status" value="1"/>
</dbReference>
<dbReference type="InterPro" id="IPR002213">
    <property type="entry name" value="UDP_glucos_trans"/>
</dbReference>
<dbReference type="AlphaFoldDB" id="A0AAW2VHF4"/>
<evidence type="ECO:0000256" key="2">
    <source>
        <dbReference type="ARBA" id="ARBA00009995"/>
    </source>
</evidence>
<accession>A0AAW2VHF4</accession>
<dbReference type="CDD" id="cd03784">
    <property type="entry name" value="GT1_Gtf-like"/>
    <property type="match status" value="1"/>
</dbReference>
<organism evidence="10">
    <name type="scientific">Sesamum latifolium</name>
    <dbReference type="NCBI Taxonomy" id="2727402"/>
    <lineage>
        <taxon>Eukaryota</taxon>
        <taxon>Viridiplantae</taxon>
        <taxon>Streptophyta</taxon>
        <taxon>Embryophyta</taxon>
        <taxon>Tracheophyta</taxon>
        <taxon>Spermatophyta</taxon>
        <taxon>Magnoliopsida</taxon>
        <taxon>eudicotyledons</taxon>
        <taxon>Gunneridae</taxon>
        <taxon>Pentapetalae</taxon>
        <taxon>asterids</taxon>
        <taxon>lamiids</taxon>
        <taxon>Lamiales</taxon>
        <taxon>Pedaliaceae</taxon>
        <taxon>Sesamum</taxon>
    </lineage>
</organism>
<dbReference type="EMBL" id="JACGWN010000010">
    <property type="protein sequence ID" value="KAL0428369.1"/>
    <property type="molecule type" value="Genomic_DNA"/>
</dbReference>
<evidence type="ECO:0000256" key="5">
    <source>
        <dbReference type="ARBA" id="ARBA00022729"/>
    </source>
</evidence>